<feature type="domain" description="ORC1/DEAH AAA+ ATPase" evidence="1">
    <location>
        <begin position="60"/>
        <end position="195"/>
    </location>
</feature>
<gene>
    <name evidence="2" type="ORF">ATI53_10396</name>
</gene>
<proteinExistence type="predicted"/>
<dbReference type="Gene3D" id="3.40.50.300">
    <property type="entry name" value="P-loop containing nucleotide triphosphate hydrolases"/>
    <property type="match status" value="1"/>
</dbReference>
<dbReference type="Pfam" id="PF13401">
    <property type="entry name" value="AAA_22"/>
    <property type="match status" value="1"/>
</dbReference>
<dbReference type="InterPro" id="IPR049945">
    <property type="entry name" value="AAA_22"/>
</dbReference>
<sequence length="336" mass="37578">MTTNETLAVMEKTRTKAAATAALDTFFFETETHCLIRERVFSVLEARETRLARGLYEQKGAALIGPAGSGKSTMMARVIREYEEAAVATGGREFGHRIVSAIVPGKASVKDTCCAVLREIGYPTKGNRTEDYLIDCLRRQLQHHHIAAIHLDEIQDAGRYATEEAMSAFAKRFRNLMQVGPWPVSLILTGTSEGREFINHDPTLTRRLRPVEILAMTPEADGPTLRNAMTKLLAGTGLTDEGLFCLAEFMPLMMHAAAYRFGLAVEITIEALSEALEMGDVRVTLDHFAEAYYVRTNSDDELNPFLSEHWRGIDTSRAMDRFYQDTNAAKKPRKRK</sequence>
<dbReference type="EMBL" id="QLMG01000039">
    <property type="protein sequence ID" value="RAK13177.1"/>
    <property type="molecule type" value="Genomic_DNA"/>
</dbReference>
<dbReference type="Proteomes" id="UP000249165">
    <property type="component" value="Unassembled WGS sequence"/>
</dbReference>
<dbReference type="SUPFAM" id="SSF52540">
    <property type="entry name" value="P-loop containing nucleoside triphosphate hydrolases"/>
    <property type="match status" value="1"/>
</dbReference>
<dbReference type="AlphaFoldDB" id="A0A327XYK3"/>
<dbReference type="GO" id="GO:0016887">
    <property type="term" value="F:ATP hydrolysis activity"/>
    <property type="evidence" value="ECO:0007669"/>
    <property type="project" value="InterPro"/>
</dbReference>
<evidence type="ECO:0000313" key="3">
    <source>
        <dbReference type="Proteomes" id="UP000249165"/>
    </source>
</evidence>
<reference evidence="2 3" key="1">
    <citation type="submission" date="2018-06" db="EMBL/GenBank/DDBJ databases">
        <title>Genomic Encyclopedia of Archaeal and Bacterial Type Strains, Phase II (KMG-II): from individual species to whole genera.</title>
        <authorList>
            <person name="Goeker M."/>
        </authorList>
    </citation>
    <scope>NUCLEOTIDE SEQUENCE [LARGE SCALE GENOMIC DNA]</scope>
    <source>
        <strain evidence="2 3">DSM 22011</strain>
    </source>
</reference>
<name>A0A327XYK3_9RHOB</name>
<organism evidence="2 3">
    <name type="scientific">Salipiger aestuarii</name>
    <dbReference type="NCBI Taxonomy" id="568098"/>
    <lineage>
        <taxon>Bacteria</taxon>
        <taxon>Pseudomonadati</taxon>
        <taxon>Pseudomonadota</taxon>
        <taxon>Alphaproteobacteria</taxon>
        <taxon>Rhodobacterales</taxon>
        <taxon>Roseobacteraceae</taxon>
        <taxon>Salipiger</taxon>
    </lineage>
</organism>
<keyword evidence="3" id="KW-1185">Reference proteome</keyword>
<evidence type="ECO:0000313" key="2">
    <source>
        <dbReference type="EMBL" id="RAK13177.1"/>
    </source>
</evidence>
<dbReference type="OrthoDB" id="5288220at2"/>
<dbReference type="RefSeq" id="WP_111550934.1">
    <property type="nucleotide sequence ID" value="NZ_LIGK01000029.1"/>
</dbReference>
<evidence type="ECO:0000259" key="1">
    <source>
        <dbReference type="Pfam" id="PF13401"/>
    </source>
</evidence>
<accession>A0A327XYK3</accession>
<comment type="caution">
    <text evidence="2">The sequence shown here is derived from an EMBL/GenBank/DDBJ whole genome shotgun (WGS) entry which is preliminary data.</text>
</comment>
<dbReference type="InterPro" id="IPR027417">
    <property type="entry name" value="P-loop_NTPase"/>
</dbReference>
<protein>
    <submittedName>
        <fullName evidence="2">AAA domain-containing protein</fullName>
    </submittedName>
</protein>